<dbReference type="RefSeq" id="WP_213541520.1">
    <property type="nucleotide sequence ID" value="NZ_AP023418.1"/>
</dbReference>
<dbReference type="AlphaFoldDB" id="A0A810PWN0"/>
<proteinExistence type="predicted"/>
<dbReference type="EMBL" id="AP023418">
    <property type="protein sequence ID" value="BCK80599.1"/>
    <property type="molecule type" value="Genomic_DNA"/>
</dbReference>
<protein>
    <submittedName>
        <fullName evidence="1">Uncharacterized protein</fullName>
    </submittedName>
</protein>
<gene>
    <name evidence="1" type="ORF">MM50RIKEN_03620</name>
</gene>
<dbReference type="KEGG" id="vcop:MM50RIKEN_03620"/>
<organism evidence="1 2">
    <name type="scientific">Vescimonas coprocola</name>
    <dbReference type="NCBI Taxonomy" id="2714355"/>
    <lineage>
        <taxon>Bacteria</taxon>
        <taxon>Bacillati</taxon>
        <taxon>Bacillota</taxon>
        <taxon>Clostridia</taxon>
        <taxon>Eubacteriales</taxon>
        <taxon>Oscillospiraceae</taxon>
        <taxon>Vescimonas</taxon>
    </lineage>
</organism>
<evidence type="ECO:0000313" key="2">
    <source>
        <dbReference type="Proteomes" id="UP000681035"/>
    </source>
</evidence>
<dbReference type="Proteomes" id="UP000681035">
    <property type="component" value="Chromosome"/>
</dbReference>
<reference evidence="1" key="1">
    <citation type="submission" date="2020-09" db="EMBL/GenBank/DDBJ databases">
        <title>New species isolated from human feces.</title>
        <authorList>
            <person name="Kitahara M."/>
            <person name="Shigeno Y."/>
            <person name="Shime M."/>
            <person name="Matsumoto Y."/>
            <person name="Nakamura S."/>
            <person name="Motooka D."/>
            <person name="Fukuoka S."/>
            <person name="Nishikawa H."/>
            <person name="Benno Y."/>
        </authorList>
    </citation>
    <scope>NUCLEOTIDE SEQUENCE</scope>
    <source>
        <strain evidence="1">MM50</strain>
    </source>
</reference>
<evidence type="ECO:0000313" key="1">
    <source>
        <dbReference type="EMBL" id="BCK80599.1"/>
    </source>
</evidence>
<name>A0A810PWN0_9FIRM</name>
<sequence>MENRTTLRWGAQEVGRLTAAPEGADTCFRAEYRLTEGLWRLYAVGRQNRLLLGCAEGGQGILQRRFSRQLTEGLGALLGGAAEPVSTPEDWRPVWAGEFPGLALPEGALCRRVGRRRYLALPFREDGPFPLTGLFCLASVRTLRGREWAIFALEDRET</sequence>
<keyword evidence="2" id="KW-1185">Reference proteome</keyword>
<accession>A0A810PWN0</accession>